<dbReference type="AlphaFoldDB" id="A0A1G9IN82"/>
<dbReference type="RefSeq" id="WP_093163077.1">
    <property type="nucleotide sequence ID" value="NZ_FNEK01000075.1"/>
</dbReference>
<gene>
    <name evidence="3" type="ORF">SAMN04488026_107516</name>
</gene>
<name>A0A1G9IN82_9RHOB</name>
<dbReference type="EMBL" id="FNEK01000075">
    <property type="protein sequence ID" value="SDL26476.1"/>
    <property type="molecule type" value="Genomic_DNA"/>
</dbReference>
<dbReference type="SUPFAM" id="SSF47413">
    <property type="entry name" value="lambda repressor-like DNA-binding domains"/>
    <property type="match status" value="1"/>
</dbReference>
<dbReference type="Proteomes" id="UP000199382">
    <property type="component" value="Unassembled WGS sequence"/>
</dbReference>
<dbReference type="InterPro" id="IPR001387">
    <property type="entry name" value="Cro/C1-type_HTH"/>
</dbReference>
<evidence type="ECO:0000313" key="3">
    <source>
        <dbReference type="EMBL" id="SDL26476.1"/>
    </source>
</evidence>
<accession>A0A1G9IN82</accession>
<protein>
    <submittedName>
        <fullName evidence="3">DNA-binding transcriptional regulator, XRE-family HTH domain</fullName>
    </submittedName>
</protein>
<proteinExistence type="predicted"/>
<evidence type="ECO:0000313" key="4">
    <source>
        <dbReference type="Proteomes" id="UP000199382"/>
    </source>
</evidence>
<evidence type="ECO:0000256" key="1">
    <source>
        <dbReference type="SAM" id="MobiDB-lite"/>
    </source>
</evidence>
<keyword evidence="4" id="KW-1185">Reference proteome</keyword>
<dbReference type="CDD" id="cd00093">
    <property type="entry name" value="HTH_XRE"/>
    <property type="match status" value="1"/>
</dbReference>
<dbReference type="GO" id="GO:0003677">
    <property type="term" value="F:DNA binding"/>
    <property type="evidence" value="ECO:0007669"/>
    <property type="project" value="UniProtKB-KW"/>
</dbReference>
<feature type="region of interest" description="Disordered" evidence="1">
    <location>
        <begin position="80"/>
        <end position="100"/>
    </location>
</feature>
<dbReference type="PROSITE" id="PS50943">
    <property type="entry name" value="HTH_CROC1"/>
    <property type="match status" value="1"/>
</dbReference>
<dbReference type="Pfam" id="PF13560">
    <property type="entry name" value="HTH_31"/>
    <property type="match status" value="1"/>
</dbReference>
<dbReference type="OrthoDB" id="9803379at2"/>
<dbReference type="SMART" id="SM00530">
    <property type="entry name" value="HTH_XRE"/>
    <property type="match status" value="1"/>
</dbReference>
<organism evidence="3 4">
    <name type="scientific">Aliiruegeria lutimaris</name>
    <dbReference type="NCBI Taxonomy" id="571298"/>
    <lineage>
        <taxon>Bacteria</taxon>
        <taxon>Pseudomonadati</taxon>
        <taxon>Pseudomonadota</taxon>
        <taxon>Alphaproteobacteria</taxon>
        <taxon>Rhodobacterales</taxon>
        <taxon>Roseobacteraceae</taxon>
        <taxon>Aliiruegeria</taxon>
    </lineage>
</organism>
<evidence type="ECO:0000259" key="2">
    <source>
        <dbReference type="PROSITE" id="PS50943"/>
    </source>
</evidence>
<dbReference type="InterPro" id="IPR010982">
    <property type="entry name" value="Lambda_DNA-bd_dom_sf"/>
</dbReference>
<keyword evidence="3" id="KW-0238">DNA-binding</keyword>
<sequence length="116" mass="13166">MTTEFALDLRAARRKAGYVQGDVAHLLGMHQSTVSELETGRKLPTLTQTVTLSLIYGRSFESLFAAVMKEARRDLKKRLRGLPKNVRDHPGTLNRKASIDRLRQRLKEEAKDYGDV</sequence>
<reference evidence="3 4" key="1">
    <citation type="submission" date="2016-10" db="EMBL/GenBank/DDBJ databases">
        <authorList>
            <person name="de Groot N.N."/>
        </authorList>
    </citation>
    <scope>NUCLEOTIDE SEQUENCE [LARGE SCALE GENOMIC DNA]</scope>
    <source>
        <strain evidence="3 4">DSM 25294</strain>
    </source>
</reference>
<feature type="domain" description="HTH cro/C1-type" evidence="2">
    <location>
        <begin position="9"/>
        <end position="63"/>
    </location>
</feature>
<dbReference type="Gene3D" id="1.10.260.40">
    <property type="entry name" value="lambda repressor-like DNA-binding domains"/>
    <property type="match status" value="1"/>
</dbReference>